<sequence>MVASILFFHPGPFSIICLTCISMGSHDDALRSWFRAFADKHLKELAFLNLHYPNDVMLPNTDIVPCTHTFRELQEICLHCCILHEWDVKNLLTCSPKVEKLLLISSSCGWLLRLHIRCRCLRCLLHWASSFEDLVLDDALYWRDSKKIKICSMPKLQWHDASALYTVVVPSVKVCATTIRFVGVCKEEQMVPGFLKCFPSCVRSSINKVIFDDFSGDECELAFLTFIAHNTNQLEQIYIIPSKKDLSAGSSLGNAINHLLSLTLFVFFILQGTSLCRCKNAWNYQIASDLSLYDPFGKRRGEEVKEITYEGPTGPGKDHIGLRSIMILSACLKRTVPHNEGAVLVPMLRLKILAEVMTQCVRFSKSTCMLSLLHLSLHIL</sequence>
<name>A0A0D3EQU2_9ORYZ</name>
<organism evidence="3">
    <name type="scientific">Oryza barthii</name>
    <dbReference type="NCBI Taxonomy" id="65489"/>
    <lineage>
        <taxon>Eukaryota</taxon>
        <taxon>Viridiplantae</taxon>
        <taxon>Streptophyta</taxon>
        <taxon>Embryophyta</taxon>
        <taxon>Tracheophyta</taxon>
        <taxon>Spermatophyta</taxon>
        <taxon>Magnoliopsida</taxon>
        <taxon>Liliopsida</taxon>
        <taxon>Poales</taxon>
        <taxon>Poaceae</taxon>
        <taxon>BOP clade</taxon>
        <taxon>Oryzoideae</taxon>
        <taxon>Oryzeae</taxon>
        <taxon>Oryzinae</taxon>
        <taxon>Oryza</taxon>
    </lineage>
</organism>
<dbReference type="Gramene" id="OBART01G21530.1">
    <property type="protein sequence ID" value="OBART01G21530.1"/>
    <property type="gene ID" value="OBART01G21530"/>
</dbReference>
<evidence type="ECO:0000259" key="2">
    <source>
        <dbReference type="Pfam" id="PF24758"/>
    </source>
</evidence>
<evidence type="ECO:0000259" key="1">
    <source>
        <dbReference type="Pfam" id="PF08387"/>
    </source>
</evidence>
<evidence type="ECO:0000313" key="3">
    <source>
        <dbReference type="EnsemblPlants" id="OBART01G21530.1"/>
    </source>
</evidence>
<dbReference type="InterPro" id="IPR055411">
    <property type="entry name" value="LRR_FXL15/At3g58940/PEG3-like"/>
</dbReference>
<dbReference type="InterPro" id="IPR055302">
    <property type="entry name" value="F-box_dom-containing"/>
</dbReference>
<dbReference type="PaxDb" id="65489-OBART01G21530.1"/>
<reference evidence="3" key="1">
    <citation type="journal article" date="2009" name="Rice">
        <title>De Novo Next Generation Sequencing of Plant Genomes.</title>
        <authorList>
            <person name="Rounsley S."/>
            <person name="Marri P.R."/>
            <person name="Yu Y."/>
            <person name="He R."/>
            <person name="Sisneros N."/>
            <person name="Goicoechea J.L."/>
            <person name="Lee S.J."/>
            <person name="Angelova A."/>
            <person name="Kudrna D."/>
            <person name="Luo M."/>
            <person name="Affourtit J."/>
            <person name="Desany B."/>
            <person name="Knight J."/>
            <person name="Niazi F."/>
            <person name="Egholm M."/>
            <person name="Wing R.A."/>
        </authorList>
    </citation>
    <scope>NUCLEOTIDE SEQUENCE [LARGE SCALE GENOMIC DNA]</scope>
    <source>
        <strain evidence="3">cv. IRGC 105608</strain>
    </source>
</reference>
<accession>A0A0D3EQU2</accession>
<dbReference type="EnsemblPlants" id="OBART01G21530.1">
    <property type="protein sequence ID" value="OBART01G21530.1"/>
    <property type="gene ID" value="OBART01G21530"/>
</dbReference>
<dbReference type="STRING" id="65489.A0A0D3EQU2"/>
<dbReference type="InterPro" id="IPR006566">
    <property type="entry name" value="FBD"/>
</dbReference>
<dbReference type="Pfam" id="PF24758">
    <property type="entry name" value="LRR_At5g56370"/>
    <property type="match status" value="1"/>
</dbReference>
<dbReference type="Proteomes" id="UP000026960">
    <property type="component" value="Chromosome 1"/>
</dbReference>
<proteinExistence type="predicted"/>
<protein>
    <submittedName>
        <fullName evidence="3">Uncharacterized protein</fullName>
    </submittedName>
</protein>
<dbReference type="PANTHER" id="PTHR32141">
    <property type="match status" value="1"/>
</dbReference>
<evidence type="ECO:0000313" key="4">
    <source>
        <dbReference type="Proteomes" id="UP000026960"/>
    </source>
</evidence>
<dbReference type="PANTHER" id="PTHR32141:SF179">
    <property type="entry name" value="F-BOX DOMAIN-CONTAINING PROTEIN"/>
    <property type="match status" value="1"/>
</dbReference>
<keyword evidence="4" id="KW-1185">Reference proteome</keyword>
<dbReference type="AlphaFoldDB" id="A0A0D3EQU2"/>
<dbReference type="Pfam" id="PF08387">
    <property type="entry name" value="FBD"/>
    <property type="match status" value="1"/>
</dbReference>
<reference evidence="3" key="2">
    <citation type="submission" date="2015-03" db="UniProtKB">
        <authorList>
            <consortium name="EnsemblPlants"/>
        </authorList>
    </citation>
    <scope>IDENTIFICATION</scope>
</reference>
<feature type="domain" description="F-box/LRR-repeat protein 15/At3g58940/PEG3-like LRR" evidence="2">
    <location>
        <begin position="60"/>
        <end position="156"/>
    </location>
</feature>
<dbReference type="HOGENOM" id="CLU_023151_4_1_1"/>
<feature type="domain" description="FBD" evidence="1">
    <location>
        <begin position="197"/>
        <end position="236"/>
    </location>
</feature>